<reference evidence="1" key="1">
    <citation type="submission" date="2014-09" db="EMBL/GenBank/DDBJ databases">
        <authorList>
            <person name="Magalhaes I.L.F."/>
            <person name="Oliveira U."/>
            <person name="Santos F.R."/>
            <person name="Vidigal T.H.D.A."/>
            <person name="Brescovit A.D."/>
            <person name="Santos A.J."/>
        </authorList>
    </citation>
    <scope>NUCLEOTIDE SEQUENCE</scope>
    <source>
        <tissue evidence="1">Shoot tissue taken approximately 20 cm above the soil surface</tissue>
    </source>
</reference>
<dbReference type="AlphaFoldDB" id="A0A0A8ZTI8"/>
<organism evidence="1">
    <name type="scientific">Arundo donax</name>
    <name type="common">Giant reed</name>
    <name type="synonym">Donax arundinaceus</name>
    <dbReference type="NCBI Taxonomy" id="35708"/>
    <lineage>
        <taxon>Eukaryota</taxon>
        <taxon>Viridiplantae</taxon>
        <taxon>Streptophyta</taxon>
        <taxon>Embryophyta</taxon>
        <taxon>Tracheophyta</taxon>
        <taxon>Spermatophyta</taxon>
        <taxon>Magnoliopsida</taxon>
        <taxon>Liliopsida</taxon>
        <taxon>Poales</taxon>
        <taxon>Poaceae</taxon>
        <taxon>PACMAD clade</taxon>
        <taxon>Arundinoideae</taxon>
        <taxon>Arundineae</taxon>
        <taxon>Arundo</taxon>
    </lineage>
</organism>
<evidence type="ECO:0000313" key="1">
    <source>
        <dbReference type="EMBL" id="JAD42729.1"/>
    </source>
</evidence>
<proteinExistence type="predicted"/>
<accession>A0A0A8ZTI8</accession>
<dbReference type="EMBL" id="GBRH01255166">
    <property type="protein sequence ID" value="JAD42729.1"/>
    <property type="molecule type" value="Transcribed_RNA"/>
</dbReference>
<reference evidence="1" key="2">
    <citation type="journal article" date="2015" name="Data Brief">
        <title>Shoot transcriptome of the giant reed, Arundo donax.</title>
        <authorList>
            <person name="Barrero R.A."/>
            <person name="Guerrero F.D."/>
            <person name="Moolhuijzen P."/>
            <person name="Goolsby J.A."/>
            <person name="Tidwell J."/>
            <person name="Bellgard S.E."/>
            <person name="Bellgard M.I."/>
        </authorList>
    </citation>
    <scope>NUCLEOTIDE SEQUENCE</scope>
    <source>
        <tissue evidence="1">Shoot tissue taken approximately 20 cm above the soil surface</tissue>
    </source>
</reference>
<name>A0A0A8ZTI8_ARUDO</name>
<sequence length="21" mass="2488">MFPRNNPRCLVLVRSQVLFTP</sequence>
<protein>
    <submittedName>
        <fullName evidence="1">Uncharacterized protein</fullName>
    </submittedName>
</protein>